<reference evidence="3 4" key="1">
    <citation type="submission" date="2017-04" db="EMBL/GenBank/DDBJ databases">
        <authorList>
            <person name="Afonso C.L."/>
            <person name="Miller P.J."/>
            <person name="Scott M.A."/>
            <person name="Spackman E."/>
            <person name="Goraichik I."/>
            <person name="Dimitrov K.M."/>
            <person name="Suarez D.L."/>
            <person name="Swayne D.E."/>
        </authorList>
    </citation>
    <scope>NUCLEOTIDE SEQUENCE [LARGE SCALE GENOMIC DNA]</scope>
    <source>
        <strain evidence="3 4">B5P</strain>
    </source>
</reference>
<evidence type="ECO:0000256" key="2">
    <source>
        <dbReference type="SAM" id="SignalP"/>
    </source>
</evidence>
<gene>
    <name evidence="3" type="ORF">SAMN02982922_5020</name>
</gene>
<dbReference type="OrthoDB" id="9799287at2"/>
<sequence length="338" mass="37286">MKFSRLMAPAVAFCAIGASAVFAQDYPEMTLRYSSNIPEVVNTSKIDTYFSSEIEKRSGGKIKIQHFWANTLGGESEIVDLVGSGAVDLGLIVTGNQFSRMPFTAVTNALPLTYTDGPKLNKLTHDIFTTNATIKAELDAANLHPVLYRYLPDYRFYCTKPIKSLAEMQNKKIRSYGSFVPIMFQAVGAIPVNVQPVDMIQSMQSGAMDCTYMFNSSATAFKVDQVAKFGTDLSFGVISAHTLFISKTKWEGWPENVRKLFEDVAADAEKFGNELIASDEAKAAEKLAAAGMEIVHFEDPDALKAKVPDMLDTWTKKMDEMGKGAEAKELADYIRANR</sequence>
<proteinExistence type="predicted"/>
<dbReference type="Pfam" id="PF03480">
    <property type="entry name" value="DctP"/>
    <property type="match status" value="1"/>
</dbReference>
<accession>A0A1X7PQ07</accession>
<dbReference type="PANTHER" id="PTHR33376:SF15">
    <property type="entry name" value="BLL6794 PROTEIN"/>
    <property type="match status" value="1"/>
</dbReference>
<dbReference type="InterPro" id="IPR018389">
    <property type="entry name" value="DctP_fam"/>
</dbReference>
<protein>
    <submittedName>
        <fullName evidence="3">TRAP-type C4-dicarboxylate transport system, substrate-binding protein</fullName>
    </submittedName>
</protein>
<evidence type="ECO:0000313" key="3">
    <source>
        <dbReference type="EMBL" id="SMH54095.1"/>
    </source>
</evidence>
<dbReference type="GO" id="GO:0055085">
    <property type="term" value="P:transmembrane transport"/>
    <property type="evidence" value="ECO:0007669"/>
    <property type="project" value="InterPro"/>
</dbReference>
<organism evidence="3 4">
    <name type="scientific">Mesorhizobium australicum</name>
    <dbReference type="NCBI Taxonomy" id="536018"/>
    <lineage>
        <taxon>Bacteria</taxon>
        <taxon>Pseudomonadati</taxon>
        <taxon>Pseudomonadota</taxon>
        <taxon>Alphaproteobacteria</taxon>
        <taxon>Hyphomicrobiales</taxon>
        <taxon>Phyllobacteriaceae</taxon>
        <taxon>Mesorhizobium</taxon>
    </lineage>
</organism>
<evidence type="ECO:0000256" key="1">
    <source>
        <dbReference type="ARBA" id="ARBA00022729"/>
    </source>
</evidence>
<dbReference type="AlphaFoldDB" id="A0A1X7PQ07"/>
<dbReference type="NCBIfam" id="NF037995">
    <property type="entry name" value="TRAP_S1"/>
    <property type="match status" value="1"/>
</dbReference>
<dbReference type="EMBL" id="FXBL01000004">
    <property type="protein sequence ID" value="SMH54095.1"/>
    <property type="molecule type" value="Genomic_DNA"/>
</dbReference>
<dbReference type="InterPro" id="IPR038404">
    <property type="entry name" value="TRAP_DctP_sf"/>
</dbReference>
<dbReference type="RefSeq" id="WP_085466658.1">
    <property type="nucleotide sequence ID" value="NZ_FXBL01000004.1"/>
</dbReference>
<dbReference type="Proteomes" id="UP000193083">
    <property type="component" value="Unassembled WGS sequence"/>
</dbReference>
<feature type="signal peptide" evidence="2">
    <location>
        <begin position="1"/>
        <end position="23"/>
    </location>
</feature>
<keyword evidence="4" id="KW-1185">Reference proteome</keyword>
<evidence type="ECO:0000313" key="4">
    <source>
        <dbReference type="Proteomes" id="UP000193083"/>
    </source>
</evidence>
<feature type="chain" id="PRO_5012869351" evidence="2">
    <location>
        <begin position="24"/>
        <end position="338"/>
    </location>
</feature>
<keyword evidence="1 2" id="KW-0732">Signal</keyword>
<dbReference type="Gene3D" id="3.40.190.170">
    <property type="entry name" value="Bacterial extracellular solute-binding protein, family 7"/>
    <property type="match status" value="1"/>
</dbReference>
<name>A0A1X7PQ07_9HYPH</name>
<dbReference type="PANTHER" id="PTHR33376">
    <property type="match status" value="1"/>
</dbReference>